<gene>
    <name evidence="1" type="ORF">ACFQE5_18355</name>
</gene>
<name>A0ABW1J732_9PSEU</name>
<comment type="caution">
    <text evidence="1">The sequence shown here is derived from an EMBL/GenBank/DDBJ whole genome shotgun (WGS) entry which is preliminary data.</text>
</comment>
<proteinExistence type="predicted"/>
<evidence type="ECO:0008006" key="3">
    <source>
        <dbReference type="Google" id="ProtNLM"/>
    </source>
</evidence>
<organism evidence="1 2">
    <name type="scientific">Pseudonocardia hispaniensis</name>
    <dbReference type="NCBI Taxonomy" id="904933"/>
    <lineage>
        <taxon>Bacteria</taxon>
        <taxon>Bacillati</taxon>
        <taxon>Actinomycetota</taxon>
        <taxon>Actinomycetes</taxon>
        <taxon>Pseudonocardiales</taxon>
        <taxon>Pseudonocardiaceae</taxon>
        <taxon>Pseudonocardia</taxon>
    </lineage>
</organism>
<protein>
    <recommendedName>
        <fullName evidence="3">Nucleotidyltransferase AbiEii toxin of type IV toxin-antitoxin system</fullName>
    </recommendedName>
</protein>
<evidence type="ECO:0000313" key="2">
    <source>
        <dbReference type="Proteomes" id="UP001596302"/>
    </source>
</evidence>
<dbReference type="Proteomes" id="UP001596302">
    <property type="component" value="Unassembled WGS sequence"/>
</dbReference>
<evidence type="ECO:0000313" key="1">
    <source>
        <dbReference type="EMBL" id="MFC5996170.1"/>
    </source>
</evidence>
<sequence>MIVWPKFTPWRSLADGGSVSRLPEGLGVEDHGPLNVVARRVLLDSLEALADQAAAITIVGAQAIYLRSAGEPELTVASFTSDADLNIDPTQLAAMPLVEEAMAAAGFALVEKPGTWAKVEVVGKVQTNVRVDLLVPEALANRPGRRSVKMPPHAKDSARQVHGLEPAVADFDVMDVASLEPSDRRVIPARVAGPAALLVAKAHKIAERVAEGKPHRLNNKDAGDVIRLMLVTDEYEVAERFERLLDDERTAEVTREGLASLRDLFGAARTPGTLMAIDALAGDPIEAQIPAIGAAYLQALPE</sequence>
<reference evidence="2" key="1">
    <citation type="journal article" date="2019" name="Int. J. Syst. Evol. Microbiol.">
        <title>The Global Catalogue of Microorganisms (GCM) 10K type strain sequencing project: providing services to taxonomists for standard genome sequencing and annotation.</title>
        <authorList>
            <consortium name="The Broad Institute Genomics Platform"/>
            <consortium name="The Broad Institute Genome Sequencing Center for Infectious Disease"/>
            <person name="Wu L."/>
            <person name="Ma J."/>
        </authorList>
    </citation>
    <scope>NUCLEOTIDE SEQUENCE [LARGE SCALE GENOMIC DNA]</scope>
    <source>
        <strain evidence="2">CCM 8391</strain>
    </source>
</reference>
<dbReference type="RefSeq" id="WP_379586667.1">
    <property type="nucleotide sequence ID" value="NZ_JBHSQW010000035.1"/>
</dbReference>
<dbReference type="EMBL" id="JBHSQW010000035">
    <property type="protein sequence ID" value="MFC5996170.1"/>
    <property type="molecule type" value="Genomic_DNA"/>
</dbReference>
<keyword evidence="2" id="KW-1185">Reference proteome</keyword>
<accession>A0ABW1J732</accession>